<feature type="non-terminal residue" evidence="1">
    <location>
        <position position="65"/>
    </location>
</feature>
<accession>A0A2I0HG21</accession>
<proteinExistence type="predicted"/>
<comment type="caution">
    <text evidence="1">The sequence shown here is derived from an EMBL/GenBank/DDBJ whole genome shotgun (WGS) entry which is preliminary data.</text>
</comment>
<reference evidence="1 2" key="1">
    <citation type="submission" date="2017-11" db="EMBL/GenBank/DDBJ databases">
        <title>De-novo sequencing of pomegranate (Punica granatum L.) genome.</title>
        <authorList>
            <person name="Akparov Z."/>
            <person name="Amiraslanov A."/>
            <person name="Hajiyeva S."/>
            <person name="Abbasov M."/>
            <person name="Kaur K."/>
            <person name="Hamwieh A."/>
            <person name="Solovyev V."/>
            <person name="Salamov A."/>
            <person name="Braich B."/>
            <person name="Kosarev P."/>
            <person name="Mahmoud A."/>
            <person name="Hajiyev E."/>
            <person name="Babayeva S."/>
            <person name="Izzatullayeva V."/>
            <person name="Mammadov A."/>
            <person name="Mammadov A."/>
            <person name="Sharifova S."/>
            <person name="Ojaghi J."/>
            <person name="Eynullazada K."/>
            <person name="Bayramov B."/>
            <person name="Abdulazimova A."/>
            <person name="Shahmuradov I."/>
        </authorList>
    </citation>
    <scope>NUCLEOTIDE SEQUENCE [LARGE SCALE GENOMIC DNA]</scope>
    <source>
        <strain evidence="2">cv. AG2017</strain>
        <tissue evidence="1">Leaf</tissue>
    </source>
</reference>
<dbReference type="Proteomes" id="UP000233551">
    <property type="component" value="Unassembled WGS sequence"/>
</dbReference>
<organism evidence="1 2">
    <name type="scientific">Punica granatum</name>
    <name type="common">Pomegranate</name>
    <dbReference type="NCBI Taxonomy" id="22663"/>
    <lineage>
        <taxon>Eukaryota</taxon>
        <taxon>Viridiplantae</taxon>
        <taxon>Streptophyta</taxon>
        <taxon>Embryophyta</taxon>
        <taxon>Tracheophyta</taxon>
        <taxon>Spermatophyta</taxon>
        <taxon>Magnoliopsida</taxon>
        <taxon>eudicotyledons</taxon>
        <taxon>Gunneridae</taxon>
        <taxon>Pentapetalae</taxon>
        <taxon>rosids</taxon>
        <taxon>malvids</taxon>
        <taxon>Myrtales</taxon>
        <taxon>Lythraceae</taxon>
        <taxon>Punica</taxon>
    </lineage>
</organism>
<name>A0A2I0HG21_PUNGR</name>
<keyword evidence="2" id="KW-1185">Reference proteome</keyword>
<evidence type="ECO:0000313" key="1">
    <source>
        <dbReference type="EMBL" id="PKI26336.1"/>
    </source>
</evidence>
<dbReference type="EMBL" id="PGOL01031712">
    <property type="protein sequence ID" value="PKI26336.1"/>
    <property type="molecule type" value="Genomic_DNA"/>
</dbReference>
<dbReference type="AlphaFoldDB" id="A0A2I0HG21"/>
<protein>
    <submittedName>
        <fullName evidence="1">Uncharacterized protein</fullName>
    </submittedName>
</protein>
<sequence length="65" mass="6982">MEWAVWVNGKAGISLSVVVVAVQPKTEEEMSLLGVAEAPCFPGVVIQGQEEVALLNVEGEIWQSE</sequence>
<gene>
    <name evidence="1" type="ORF">CRG98_048975</name>
</gene>
<evidence type="ECO:0000313" key="2">
    <source>
        <dbReference type="Proteomes" id="UP000233551"/>
    </source>
</evidence>